<accession>A0A0F9INZ1</accession>
<name>A0A0F9INZ1_9ZZZZ</name>
<protein>
    <recommendedName>
        <fullName evidence="2">Tip attachment protein J domain-containing protein</fullName>
    </recommendedName>
</protein>
<organism evidence="1">
    <name type="scientific">marine sediment metagenome</name>
    <dbReference type="NCBI Taxonomy" id="412755"/>
    <lineage>
        <taxon>unclassified sequences</taxon>
        <taxon>metagenomes</taxon>
        <taxon>ecological metagenomes</taxon>
    </lineage>
</organism>
<proteinExistence type="predicted"/>
<sequence length="480" mass="53394">MATRFATRRKRAFMWLPREATPQNDIKVDSVSVKTKIWSAECTRAIAPEIGFFKILLDNNNEEFSEVYSGGETVEFFIDLTDGTTRRFKGEIDTIKNKYDTGKGFTLELAGNHVSGGLLNITVTESFTGDTTVSDILDALNSTYLSGYTVNYTATDTTTKPTINWNNKPFWECITDLIKLISADAYVNDSLQINVFNKKSIINNNEAIVWNDTMISTEGLGTQSLTTRNKIIVYGEAGALPVISTSEDSISQSSFGTKEQVIFDSKITTEAMADELSAAELFIQKTPETEGKANAFILPSLLPGDMIWISNPVFKIQGQYKIYKYTHKFPSERTECFIQTSREIPHIFKKRIENELALQTVTNPFKMTSSWNFVFDDETEITTKDSNVEITGGLIKLNEGVQGTFTATKLVTSNVTNVHLKVIGSLLVGTIYKFSTDGGENIVDLSPETEITVPAGKNLWLKVEFNSVSSEINSLVVLSR</sequence>
<dbReference type="AlphaFoldDB" id="A0A0F9INZ1"/>
<gene>
    <name evidence="1" type="ORF">LCGC14_1555840</name>
</gene>
<evidence type="ECO:0000313" key="1">
    <source>
        <dbReference type="EMBL" id="KKM50800.1"/>
    </source>
</evidence>
<dbReference type="SUPFAM" id="SSF69279">
    <property type="entry name" value="Phage tail proteins"/>
    <property type="match status" value="1"/>
</dbReference>
<reference evidence="1" key="1">
    <citation type="journal article" date="2015" name="Nature">
        <title>Complex archaea that bridge the gap between prokaryotes and eukaryotes.</title>
        <authorList>
            <person name="Spang A."/>
            <person name="Saw J.H."/>
            <person name="Jorgensen S.L."/>
            <person name="Zaremba-Niedzwiedzka K."/>
            <person name="Martijn J."/>
            <person name="Lind A.E."/>
            <person name="van Eijk R."/>
            <person name="Schleper C."/>
            <person name="Guy L."/>
            <person name="Ettema T.J."/>
        </authorList>
    </citation>
    <scope>NUCLEOTIDE SEQUENCE</scope>
</reference>
<dbReference type="EMBL" id="LAZR01011957">
    <property type="protein sequence ID" value="KKM50800.1"/>
    <property type="molecule type" value="Genomic_DNA"/>
</dbReference>
<comment type="caution">
    <text evidence="1">The sequence shown here is derived from an EMBL/GenBank/DDBJ whole genome shotgun (WGS) entry which is preliminary data.</text>
</comment>
<evidence type="ECO:0008006" key="2">
    <source>
        <dbReference type="Google" id="ProtNLM"/>
    </source>
</evidence>